<evidence type="ECO:0000256" key="2">
    <source>
        <dbReference type="SAM" id="SignalP"/>
    </source>
</evidence>
<comment type="caution">
    <text evidence="3">The sequence shown here is derived from an EMBL/GenBank/DDBJ whole genome shotgun (WGS) entry which is preliminary data.</text>
</comment>
<accession>A0ABD0LCJ4</accession>
<evidence type="ECO:0000313" key="3">
    <source>
        <dbReference type="EMBL" id="KAK7497297.1"/>
    </source>
</evidence>
<protein>
    <submittedName>
        <fullName evidence="3">Uncharacterized protein</fullName>
    </submittedName>
</protein>
<keyword evidence="4" id="KW-1185">Reference proteome</keyword>
<keyword evidence="2" id="KW-0732">Signal</keyword>
<dbReference type="AlphaFoldDB" id="A0ABD0LCJ4"/>
<feature type="compositionally biased region" description="Polar residues" evidence="1">
    <location>
        <begin position="142"/>
        <end position="156"/>
    </location>
</feature>
<feature type="chain" id="PRO_5044769748" evidence="2">
    <location>
        <begin position="22"/>
        <end position="330"/>
    </location>
</feature>
<evidence type="ECO:0000313" key="4">
    <source>
        <dbReference type="Proteomes" id="UP001519460"/>
    </source>
</evidence>
<proteinExistence type="predicted"/>
<feature type="region of interest" description="Disordered" evidence="1">
    <location>
        <begin position="204"/>
        <end position="252"/>
    </location>
</feature>
<dbReference type="EMBL" id="JACVVK020000060">
    <property type="protein sequence ID" value="KAK7497297.1"/>
    <property type="molecule type" value="Genomic_DNA"/>
</dbReference>
<dbReference type="Proteomes" id="UP001519460">
    <property type="component" value="Unassembled WGS sequence"/>
</dbReference>
<feature type="region of interest" description="Disordered" evidence="1">
    <location>
        <begin position="283"/>
        <end position="330"/>
    </location>
</feature>
<reference evidence="3 4" key="1">
    <citation type="journal article" date="2023" name="Sci. Data">
        <title>Genome assembly of the Korean intertidal mud-creeper Batillaria attramentaria.</title>
        <authorList>
            <person name="Patra A.K."/>
            <person name="Ho P.T."/>
            <person name="Jun S."/>
            <person name="Lee S.J."/>
            <person name="Kim Y."/>
            <person name="Won Y.J."/>
        </authorList>
    </citation>
    <scope>NUCLEOTIDE SEQUENCE [LARGE SCALE GENOMIC DNA]</scope>
    <source>
        <strain evidence="3">Wonlab-2016</strain>
    </source>
</reference>
<feature type="region of interest" description="Disordered" evidence="1">
    <location>
        <begin position="69"/>
        <end position="90"/>
    </location>
</feature>
<sequence>MAVLQVTVAVLLFLFVDDVAGQNSQNENLTYNICGNESVQVGGVFYLASPDFFNQPLDNDRSELCRGRNRREAAKDTPQHTERSNTQYATNMTADGYCEVDVNAGKPRIIVSPLPSTDKSDSTSGKYVNGNGKENGTDQHSTENNLAQGGSESVSGAKSLDDGSENTAYPHQDGPKKPAIYHILEPDPDAPQEPGLVIVPVQREKTAKTKDGIPTPGASSDPGEYIYLRNDDAEAGGGAEASGSSFGPRENSFHAYADVDESAVGEFSASASFSSRPSSLHNYAEIEDAAATPAGNPDPHGDPPANKHNARRRDYGQYEEIQIKPLGQGS</sequence>
<feature type="region of interest" description="Disordered" evidence="1">
    <location>
        <begin position="109"/>
        <end position="182"/>
    </location>
</feature>
<evidence type="ECO:0000256" key="1">
    <source>
        <dbReference type="SAM" id="MobiDB-lite"/>
    </source>
</evidence>
<gene>
    <name evidence="3" type="ORF">BaRGS_00011591</name>
</gene>
<organism evidence="3 4">
    <name type="scientific">Batillaria attramentaria</name>
    <dbReference type="NCBI Taxonomy" id="370345"/>
    <lineage>
        <taxon>Eukaryota</taxon>
        <taxon>Metazoa</taxon>
        <taxon>Spiralia</taxon>
        <taxon>Lophotrochozoa</taxon>
        <taxon>Mollusca</taxon>
        <taxon>Gastropoda</taxon>
        <taxon>Caenogastropoda</taxon>
        <taxon>Sorbeoconcha</taxon>
        <taxon>Cerithioidea</taxon>
        <taxon>Batillariidae</taxon>
        <taxon>Batillaria</taxon>
    </lineage>
</organism>
<feature type="compositionally biased region" description="Basic and acidic residues" evidence="1">
    <location>
        <begin position="69"/>
        <end position="83"/>
    </location>
</feature>
<name>A0ABD0LCJ4_9CAEN</name>
<feature type="compositionally biased region" description="Polar residues" evidence="1">
    <location>
        <begin position="114"/>
        <end position="134"/>
    </location>
</feature>
<feature type="signal peptide" evidence="2">
    <location>
        <begin position="1"/>
        <end position="21"/>
    </location>
</feature>